<comment type="similarity">
    <text evidence="1">Belongs to the pseudouridine synthase RluA family.</text>
</comment>
<name>A0AAN8ZIB7_9MAGN</name>
<accession>A0AAN8ZIB7</accession>
<evidence type="ECO:0000256" key="1">
    <source>
        <dbReference type="ARBA" id="ARBA00010876"/>
    </source>
</evidence>
<dbReference type="InterPro" id="IPR050188">
    <property type="entry name" value="RluA_PseudoU_synthase"/>
</dbReference>
<organism evidence="4 5">
    <name type="scientific">Dillenia turbinata</name>
    <dbReference type="NCBI Taxonomy" id="194707"/>
    <lineage>
        <taxon>Eukaryota</taxon>
        <taxon>Viridiplantae</taxon>
        <taxon>Streptophyta</taxon>
        <taxon>Embryophyta</taxon>
        <taxon>Tracheophyta</taxon>
        <taxon>Spermatophyta</taxon>
        <taxon>Magnoliopsida</taxon>
        <taxon>eudicotyledons</taxon>
        <taxon>Gunneridae</taxon>
        <taxon>Pentapetalae</taxon>
        <taxon>Dilleniales</taxon>
        <taxon>Dilleniaceae</taxon>
        <taxon>Dillenia</taxon>
    </lineage>
</organism>
<dbReference type="Proteomes" id="UP001370490">
    <property type="component" value="Unassembled WGS sequence"/>
</dbReference>
<dbReference type="AlphaFoldDB" id="A0AAN8ZIB7"/>
<sequence length="220" mass="23760">AIRSFSTSSSSTATSVDPFSDGTLGYVLAAGIRLEETIEIGTGKFRIDLARAQSSIRSGLVGVDDRVVDKVSQFVRLGDMVSCAIAELQPLKARPEDLPLDIVYEDEHWHSGKSHHCGLPAHSIAGNTISEGDDVSDDELSGFYEDSSSSDWRSSSTEASVRPGIVHRLDKGTNGFFVVAKDQHAHADLSEQFRLHTIQRVYISLTSGVSSPVSGWVEVP</sequence>
<feature type="non-terminal residue" evidence="4">
    <location>
        <position position="220"/>
    </location>
</feature>
<dbReference type="PANTHER" id="PTHR21600">
    <property type="entry name" value="MITOCHONDRIAL RNA PSEUDOURIDINE SYNTHASE"/>
    <property type="match status" value="1"/>
</dbReference>
<dbReference type="GO" id="GO:0009982">
    <property type="term" value="F:pseudouridine synthase activity"/>
    <property type="evidence" value="ECO:0007669"/>
    <property type="project" value="InterPro"/>
</dbReference>
<proteinExistence type="inferred from homology"/>
<dbReference type="Gene3D" id="3.30.2350.10">
    <property type="entry name" value="Pseudouridine synthase"/>
    <property type="match status" value="1"/>
</dbReference>
<dbReference type="SUPFAM" id="SSF55120">
    <property type="entry name" value="Pseudouridine synthase"/>
    <property type="match status" value="1"/>
</dbReference>
<comment type="caution">
    <text evidence="4">The sequence shown here is derived from an EMBL/GenBank/DDBJ whole genome shotgun (WGS) entry which is preliminary data.</text>
</comment>
<dbReference type="PANTHER" id="PTHR21600:SF87">
    <property type="entry name" value="RNA PSEUDOURIDYLATE SYNTHASE DOMAIN-CONTAINING PROTEIN 1"/>
    <property type="match status" value="1"/>
</dbReference>
<evidence type="ECO:0000256" key="2">
    <source>
        <dbReference type="PROSITE-ProRule" id="PRU00182"/>
    </source>
</evidence>
<dbReference type="GO" id="GO:0000455">
    <property type="term" value="P:enzyme-directed rRNA pseudouridine synthesis"/>
    <property type="evidence" value="ECO:0007669"/>
    <property type="project" value="TreeGrafter"/>
</dbReference>
<evidence type="ECO:0000259" key="3">
    <source>
        <dbReference type="Pfam" id="PF00849"/>
    </source>
</evidence>
<keyword evidence="2" id="KW-0694">RNA-binding</keyword>
<dbReference type="InterPro" id="IPR006145">
    <property type="entry name" value="PsdUridine_synth_RsuA/RluA"/>
</dbReference>
<evidence type="ECO:0000313" key="4">
    <source>
        <dbReference type="EMBL" id="KAK6939001.1"/>
    </source>
</evidence>
<reference evidence="4 5" key="1">
    <citation type="submission" date="2023-12" db="EMBL/GenBank/DDBJ databases">
        <title>A high-quality genome assembly for Dillenia turbinata (Dilleniales).</title>
        <authorList>
            <person name="Chanderbali A."/>
        </authorList>
    </citation>
    <scope>NUCLEOTIDE SEQUENCE [LARGE SCALE GENOMIC DNA]</scope>
    <source>
        <strain evidence="4">LSX21</strain>
        <tissue evidence="4">Leaf</tissue>
    </source>
</reference>
<dbReference type="PROSITE" id="PS50889">
    <property type="entry name" value="S4"/>
    <property type="match status" value="1"/>
</dbReference>
<gene>
    <name evidence="4" type="ORF">RJ641_032509</name>
</gene>
<keyword evidence="5" id="KW-1185">Reference proteome</keyword>
<dbReference type="InterPro" id="IPR020103">
    <property type="entry name" value="PsdUridine_synth_cat_dom_sf"/>
</dbReference>
<dbReference type="EMBL" id="JBAMMX010000006">
    <property type="protein sequence ID" value="KAK6939001.1"/>
    <property type="molecule type" value="Genomic_DNA"/>
</dbReference>
<dbReference type="GO" id="GO:0003723">
    <property type="term" value="F:RNA binding"/>
    <property type="evidence" value="ECO:0007669"/>
    <property type="project" value="UniProtKB-KW"/>
</dbReference>
<dbReference type="Pfam" id="PF00849">
    <property type="entry name" value="PseudoU_synth_2"/>
    <property type="match status" value="1"/>
</dbReference>
<feature type="domain" description="Pseudouridine synthase RsuA/RluA-like" evidence="3">
    <location>
        <begin position="153"/>
        <end position="206"/>
    </location>
</feature>
<evidence type="ECO:0000313" key="5">
    <source>
        <dbReference type="Proteomes" id="UP001370490"/>
    </source>
</evidence>
<dbReference type="SUPFAM" id="SSF55174">
    <property type="entry name" value="Alpha-L RNA-binding motif"/>
    <property type="match status" value="1"/>
</dbReference>
<feature type="non-terminal residue" evidence="4">
    <location>
        <position position="1"/>
    </location>
</feature>
<protein>
    <submittedName>
        <fullName evidence="4">Pseudouridine synthase, RsuA/RluA-like</fullName>
    </submittedName>
</protein>